<evidence type="ECO:0000259" key="1">
    <source>
        <dbReference type="PROSITE" id="PS50022"/>
    </source>
</evidence>
<evidence type="ECO:0000313" key="2">
    <source>
        <dbReference type="EMBL" id="GFI42206.1"/>
    </source>
</evidence>
<dbReference type="Proteomes" id="UP000490821">
    <property type="component" value="Unassembled WGS sequence"/>
</dbReference>
<dbReference type="SUPFAM" id="SSF49785">
    <property type="entry name" value="Galactose-binding domain-like"/>
    <property type="match status" value="1"/>
</dbReference>
<dbReference type="InterPro" id="IPR000421">
    <property type="entry name" value="FA58C"/>
</dbReference>
<dbReference type="RefSeq" id="WP_172473293.1">
    <property type="nucleotide sequence ID" value="NZ_BLMI01000275.1"/>
</dbReference>
<dbReference type="PROSITE" id="PS50022">
    <property type="entry name" value="FA58C_3"/>
    <property type="match status" value="1"/>
</dbReference>
<dbReference type="Gene3D" id="2.60.120.260">
    <property type="entry name" value="Galactose-binding domain-like"/>
    <property type="match status" value="1"/>
</dbReference>
<gene>
    <name evidence="2" type="ORF">IMSAGC017_02253</name>
</gene>
<feature type="domain" description="F5/8 type C" evidence="1">
    <location>
        <begin position="1"/>
        <end position="71"/>
    </location>
</feature>
<reference evidence="2 3" key="1">
    <citation type="journal article" date="2020" name="Microbiome">
        <title>Single-cell genomics of uncultured bacteria reveals dietary fiber responders in the mouse gut microbiota.</title>
        <authorList>
            <person name="Chijiiwa R."/>
            <person name="Hosokawa M."/>
            <person name="Kogawa M."/>
            <person name="Nishikawa Y."/>
            <person name="Ide K."/>
            <person name="Sakanashi C."/>
            <person name="Takahashi K."/>
            <person name="Takeyama H."/>
        </authorList>
    </citation>
    <scope>NUCLEOTIDE SEQUENCE [LARGE SCALE GENOMIC DNA]</scope>
    <source>
        <strain evidence="2">IMSAGC_017</strain>
    </source>
</reference>
<dbReference type="EMBL" id="BLMI01000275">
    <property type="protein sequence ID" value="GFI42206.1"/>
    <property type="molecule type" value="Genomic_DNA"/>
</dbReference>
<dbReference type="InterPro" id="IPR008979">
    <property type="entry name" value="Galactose-bd-like_sf"/>
</dbReference>
<proteinExistence type="predicted"/>
<sequence length="71" mass="8369">MARSKFLQKYRVDALELLGAQKENESFITRDFQIQVKENGEWKDIHSVTDNKENLYYANMDTPVVGDNFRL</sequence>
<organism evidence="2 3">
    <name type="scientific">Thomasclavelia cocleata</name>
    <dbReference type="NCBI Taxonomy" id="69824"/>
    <lineage>
        <taxon>Bacteria</taxon>
        <taxon>Bacillati</taxon>
        <taxon>Bacillota</taxon>
        <taxon>Erysipelotrichia</taxon>
        <taxon>Erysipelotrichales</taxon>
        <taxon>Coprobacillaceae</taxon>
        <taxon>Thomasclavelia</taxon>
    </lineage>
</organism>
<name>A0A829ZDP2_9FIRM</name>
<dbReference type="AlphaFoldDB" id="A0A829ZDP2"/>
<evidence type="ECO:0000313" key="3">
    <source>
        <dbReference type="Proteomes" id="UP000490821"/>
    </source>
</evidence>
<comment type="caution">
    <text evidence="2">The sequence shown here is derived from an EMBL/GenBank/DDBJ whole genome shotgun (WGS) entry which is preliminary data.</text>
</comment>
<protein>
    <recommendedName>
        <fullName evidence="1">F5/8 type C domain-containing protein</fullName>
    </recommendedName>
</protein>
<accession>A0A829ZDP2</accession>